<evidence type="ECO:0000259" key="1">
    <source>
        <dbReference type="Pfam" id="PF13524"/>
    </source>
</evidence>
<protein>
    <recommendedName>
        <fullName evidence="1">Spore protein YkvP/CgeB glycosyl transferase-like domain-containing protein</fullName>
    </recommendedName>
</protein>
<dbReference type="SUPFAM" id="SSF53756">
    <property type="entry name" value="UDP-Glycosyltransferase/glycogen phosphorylase"/>
    <property type="match status" value="1"/>
</dbReference>
<dbReference type="Proteomes" id="UP000062912">
    <property type="component" value="Unassembled WGS sequence"/>
</dbReference>
<dbReference type="InterPro" id="IPR055259">
    <property type="entry name" value="YkvP/CgeB_Glyco_trans-like"/>
</dbReference>
<evidence type="ECO:0000313" key="3">
    <source>
        <dbReference type="Proteomes" id="UP000062912"/>
    </source>
</evidence>
<name>A0A132EFB6_9BURK</name>
<gene>
    <name evidence="2" type="ORF">WT56_17325</name>
</gene>
<dbReference type="EMBL" id="LPJR01000031">
    <property type="protein sequence ID" value="KWF29275.1"/>
    <property type="molecule type" value="Genomic_DNA"/>
</dbReference>
<sequence>MFVEGLEIDDYYSEARGEILLFDSPNELRQHIDMLKDDPKRAQAIATAAQQRTLQEHTYRNRAETMLQHIAQTLALT</sequence>
<organism evidence="2 3">
    <name type="scientific">Burkholderia pseudomultivorans</name>
    <dbReference type="NCBI Taxonomy" id="1207504"/>
    <lineage>
        <taxon>Bacteria</taxon>
        <taxon>Pseudomonadati</taxon>
        <taxon>Pseudomonadota</taxon>
        <taxon>Betaproteobacteria</taxon>
        <taxon>Burkholderiales</taxon>
        <taxon>Burkholderiaceae</taxon>
        <taxon>Burkholderia</taxon>
        <taxon>Burkholderia cepacia complex</taxon>
    </lineage>
</organism>
<accession>A0A132EFB6</accession>
<comment type="caution">
    <text evidence="2">The sequence shown here is derived from an EMBL/GenBank/DDBJ whole genome shotgun (WGS) entry which is preliminary data.</text>
</comment>
<proteinExistence type="predicted"/>
<feature type="domain" description="Spore protein YkvP/CgeB glycosyl transferase-like" evidence="1">
    <location>
        <begin position="15"/>
        <end position="68"/>
    </location>
</feature>
<dbReference type="Pfam" id="PF13524">
    <property type="entry name" value="Glyco_trans_1_2"/>
    <property type="match status" value="1"/>
</dbReference>
<evidence type="ECO:0000313" key="2">
    <source>
        <dbReference type="EMBL" id="KWF29275.1"/>
    </source>
</evidence>
<dbReference type="AlphaFoldDB" id="A0A132EFB6"/>
<reference evidence="2 3" key="1">
    <citation type="submission" date="2015-11" db="EMBL/GenBank/DDBJ databases">
        <title>Expanding the genomic diversity of Burkholderia species for the development of highly accurate diagnostics.</title>
        <authorList>
            <person name="Sahl J."/>
            <person name="Keim P."/>
            <person name="Wagner D."/>
        </authorList>
    </citation>
    <scope>NUCLEOTIDE SEQUENCE [LARGE SCALE GENOMIC DNA]</scope>
    <source>
        <strain evidence="2 3">MSMB368WGS</strain>
    </source>
</reference>